<keyword evidence="2" id="KW-1185">Reference proteome</keyword>
<protein>
    <submittedName>
        <fullName evidence="1">Uncharacterized protein</fullName>
    </submittedName>
</protein>
<reference evidence="1 2" key="1">
    <citation type="submission" date="2020-08" db="EMBL/GenBank/DDBJ databases">
        <title>Genomic Encyclopedia of Type Strains, Phase IV (KMG-IV): sequencing the most valuable type-strain genomes for metagenomic binning, comparative biology and taxonomic classification.</title>
        <authorList>
            <person name="Goeker M."/>
        </authorList>
    </citation>
    <scope>NUCLEOTIDE SEQUENCE [LARGE SCALE GENOMIC DNA]</scope>
    <source>
        <strain evidence="1 2">DSM 17976</strain>
    </source>
</reference>
<name>A0A7W5ZI55_9BACT</name>
<comment type="caution">
    <text evidence="1">The sequence shown here is derived from an EMBL/GenBank/DDBJ whole genome shotgun (WGS) entry which is preliminary data.</text>
</comment>
<dbReference type="Proteomes" id="UP000541352">
    <property type="component" value="Unassembled WGS sequence"/>
</dbReference>
<sequence>MTFNDFKQSLSLSGPSSDCPILVKALWYDAKGQWDEAHDIAQSREGTRDYDRLHAYLHRKEGDQWNAGYWYRRARAEMPSYSLEQEWEELVKMWL</sequence>
<dbReference type="EMBL" id="JACIBY010000002">
    <property type="protein sequence ID" value="MBB3837070.1"/>
    <property type="molecule type" value="Genomic_DNA"/>
</dbReference>
<organism evidence="1 2">
    <name type="scientific">Runella defluvii</name>
    <dbReference type="NCBI Taxonomy" id="370973"/>
    <lineage>
        <taxon>Bacteria</taxon>
        <taxon>Pseudomonadati</taxon>
        <taxon>Bacteroidota</taxon>
        <taxon>Cytophagia</taxon>
        <taxon>Cytophagales</taxon>
        <taxon>Spirosomataceae</taxon>
        <taxon>Runella</taxon>
    </lineage>
</organism>
<proteinExistence type="predicted"/>
<gene>
    <name evidence="1" type="ORF">FHS57_001064</name>
</gene>
<evidence type="ECO:0000313" key="2">
    <source>
        <dbReference type="Proteomes" id="UP000541352"/>
    </source>
</evidence>
<dbReference type="AlphaFoldDB" id="A0A7W5ZI55"/>
<dbReference type="RefSeq" id="WP_183971836.1">
    <property type="nucleotide sequence ID" value="NZ_JACIBY010000002.1"/>
</dbReference>
<evidence type="ECO:0000313" key="1">
    <source>
        <dbReference type="EMBL" id="MBB3837070.1"/>
    </source>
</evidence>
<accession>A0A7W5ZI55</accession>